<dbReference type="GO" id="GO:0009306">
    <property type="term" value="P:protein secretion"/>
    <property type="evidence" value="ECO:0007669"/>
    <property type="project" value="InterPro"/>
</dbReference>
<dbReference type="InterPro" id="IPR007452">
    <property type="entry name" value="TamB_C"/>
</dbReference>
<evidence type="ECO:0000256" key="1">
    <source>
        <dbReference type="ARBA" id="ARBA00004167"/>
    </source>
</evidence>
<dbReference type="PANTHER" id="PTHR36985:SF1">
    <property type="entry name" value="TRANSLOCATION AND ASSEMBLY MODULE SUBUNIT TAMB"/>
    <property type="match status" value="1"/>
</dbReference>
<feature type="domain" description="Translocation and assembly module TamB C-terminal" evidence="5">
    <location>
        <begin position="845"/>
        <end position="1185"/>
    </location>
</feature>
<evidence type="ECO:0000313" key="6">
    <source>
        <dbReference type="EMBL" id="CDQ10361.1"/>
    </source>
</evidence>
<sequence>MIRIRHGIIAGVLLVLVTLATVLVWLLTTSHGAQWVLAQVPNLQVKEVKGSLTGKMRLSGISWHSADIHFRAQSLQWHLYPAHLLWGEIDIADLRLHQTDLRLPVPSDKPSPIHLRWPALPLWTRLIDLKLSSVTCADLRIWQGTQESFVLSQATFSDLAWQRGNLRIKNLSALMPQGRLQLTADLQMGTRGLQSLGVWRQDSATNPLTVKWETHWHGISAQTFGGPLNIQIEENKQLTTLSGMTQISPQQILLQSLQLTNPALKKPAQGHWRFDLPRNTAGNYQISGGFEQVLAKALPSTLPVGALAISLNLQGNTQHYQGRLALHGDPEFGGIQGNVNGNRQNLQYHYAGKLLGADLLPSVLAVRWRPQLTVTGQVRVRGLQTQRIMAQVPGTFSGDLTVNASQNSKVIAGDVRLQLLPSQLYRQTLQGEALVHFAGRAWDLQKARFLGPGVSLKAQGNLQQRLHFAIEVAQWRGLVPGAKGTSTIQGWVARPQAQWTGKIQGTGQGLAYHGVQIKALQTQAELRATNALQATIKVKGLAYAGHSIDLQAHAQGPLTRFTLRLDAQWPQSRLSVAGLVSHRVDAWGLQLEKATLTSISLGNWRLLHPAALQWANGAASLGKMAFADAHAARISAQGRYSPATKQADLGLDLQSLPLDFFAQAQDASLHGFLNAHLQAQCHGVCQAEGHWDFQKTELQWQQAGTPHMLSLQRFTGQLRWLPKDLSLAADLSLANDWGNAQVTLHSPATLALPWHWDANAPLQGVIKAHLGAPLFAALPVGGLRIRSQGQGTIDAQILGTWAHPQWTGTAQLQGLGFFVPQAGLDIRDVGAQLVGDGKELRISQLQASSGAGQISGTGIVQLQQANDFTLHVTGRNFTALNLPQVQAAVSPDLSISGSLKKIDVQGNIHTDRLRILGTDFSGPKPSGDVVFVKNVHKSSGPALGVNVHVTLGDDARAVISGLRARLVGNLAIEMRDGQSPQVDGTLHMVDGHYAIYGHTLNFQRGSILFHGAANQANLDVLAVRTIKSSSSFAVDNTPVEAGVQVTGTLQVPQVALYSKPAMSQTDILSYLVLGTPSSGLTSQDALLSAAASTLFSASRAAVFGDSLSSSGIDVGVSSNGSATGLAGAMVTLGHYLTPNLYLSVGQSVLGSGTVARLRYRLSRHIELQTESGTQNGANIFYRIDF</sequence>
<dbReference type="GO" id="GO:0005886">
    <property type="term" value="C:plasma membrane"/>
    <property type="evidence" value="ECO:0007669"/>
    <property type="project" value="InterPro"/>
</dbReference>
<evidence type="ECO:0000259" key="5">
    <source>
        <dbReference type="Pfam" id="PF04357"/>
    </source>
</evidence>
<dbReference type="AlphaFoldDB" id="A0A060UQ06"/>
<dbReference type="PANTHER" id="PTHR36985">
    <property type="entry name" value="TRANSLOCATION AND ASSEMBLY MODULE SUBUNIT TAMB"/>
    <property type="match status" value="1"/>
</dbReference>
<protein>
    <recommendedName>
        <fullName evidence="5">Translocation and assembly module TamB C-terminal domain-containing protein</fullName>
    </recommendedName>
</protein>
<dbReference type="EMBL" id="CCCS020000035">
    <property type="protein sequence ID" value="CDQ10361.1"/>
    <property type="molecule type" value="Genomic_DNA"/>
</dbReference>
<dbReference type="RefSeq" id="WP_035192856.1">
    <property type="nucleotide sequence ID" value="NZ_CCCS020000035.1"/>
</dbReference>
<evidence type="ECO:0000313" key="7">
    <source>
        <dbReference type="EMBL" id="SMH64388.1"/>
    </source>
</evidence>
<organism evidence="6">
    <name type="scientific">Acidithiobacillus ferrivorans</name>
    <dbReference type="NCBI Taxonomy" id="160808"/>
    <lineage>
        <taxon>Bacteria</taxon>
        <taxon>Pseudomonadati</taxon>
        <taxon>Pseudomonadota</taxon>
        <taxon>Acidithiobacillia</taxon>
        <taxon>Acidithiobacillales</taxon>
        <taxon>Acidithiobacillaceae</taxon>
        <taxon>Acidithiobacillus</taxon>
    </lineage>
</organism>
<comment type="subcellular location">
    <subcellularLocation>
        <location evidence="1">Membrane</location>
        <topology evidence="1">Single-pass membrane protein</topology>
    </subcellularLocation>
</comment>
<gene>
    <name evidence="7" type="ORF">AFERRI_10421</name>
    <name evidence="6" type="ORF">AFERRI_400142</name>
</gene>
<dbReference type="Pfam" id="PF04357">
    <property type="entry name" value="TamB"/>
    <property type="match status" value="1"/>
</dbReference>
<evidence type="ECO:0000256" key="2">
    <source>
        <dbReference type="ARBA" id="ARBA00022692"/>
    </source>
</evidence>
<keyword evidence="4" id="KW-0472">Membrane</keyword>
<keyword evidence="8" id="KW-1185">Reference proteome</keyword>
<dbReference type="GO" id="GO:0097347">
    <property type="term" value="C:TAM protein secretion complex"/>
    <property type="evidence" value="ECO:0007669"/>
    <property type="project" value="TreeGrafter"/>
</dbReference>
<reference evidence="6" key="1">
    <citation type="submission" date="2014-03" db="EMBL/GenBank/DDBJ databases">
        <authorList>
            <person name="Genoscope - CEA"/>
        </authorList>
    </citation>
    <scope>NUCLEOTIDE SEQUENCE [LARGE SCALE GENOMIC DNA]</scope>
    <source>
        <strain evidence="6">CF27</strain>
    </source>
</reference>
<accession>A0A060UQ06</accession>
<name>A0A060UQ06_9PROT</name>
<keyword evidence="2" id="KW-0812">Transmembrane</keyword>
<reference evidence="7 8" key="3">
    <citation type="submission" date="2017-03" db="EMBL/GenBank/DDBJ databases">
        <authorList>
            <person name="Regsiter A."/>
            <person name="William W."/>
        </authorList>
    </citation>
    <scope>NUCLEOTIDE SEQUENCE [LARGE SCALE GENOMIC DNA]</scope>
    <source>
        <strain evidence="7">PRJEB5721</strain>
    </source>
</reference>
<evidence type="ECO:0000256" key="4">
    <source>
        <dbReference type="ARBA" id="ARBA00023136"/>
    </source>
</evidence>
<keyword evidence="3" id="KW-1133">Transmembrane helix</keyword>
<proteinExistence type="predicted"/>
<dbReference type="EMBL" id="LT841305">
    <property type="protein sequence ID" value="SMH64388.1"/>
    <property type="molecule type" value="Genomic_DNA"/>
</dbReference>
<dbReference type="Proteomes" id="UP000193925">
    <property type="component" value="Chromosome AFERRI"/>
</dbReference>
<evidence type="ECO:0000313" key="8">
    <source>
        <dbReference type="Proteomes" id="UP000193925"/>
    </source>
</evidence>
<evidence type="ECO:0000256" key="3">
    <source>
        <dbReference type="ARBA" id="ARBA00022989"/>
    </source>
</evidence>
<reference evidence="6" key="2">
    <citation type="submission" date="2014-07" db="EMBL/GenBank/DDBJ databases">
        <title>Initial genome analysis of the psychrotolerant acidophile Acidithiobacillus ferrivorans CF27: insights into iron and sulfur oxidation pathways and into biofilm formation.</title>
        <authorList>
            <person name="Talla E."/>
            <person name="Hedrich S."/>
            <person name="Mangenot S."/>
            <person name="Ji B."/>
            <person name="Johnson D.B."/>
            <person name="Barbe V."/>
            <person name="Bonnefoy V."/>
        </authorList>
    </citation>
    <scope>NUCLEOTIDE SEQUENCE [LARGE SCALE GENOMIC DNA]</scope>
    <source>
        <strain evidence="6">CF27</strain>
    </source>
</reference>